<feature type="signal peptide" evidence="7">
    <location>
        <begin position="1"/>
        <end position="22"/>
    </location>
</feature>
<name>A0A4Y7PYI6_9AGAM</name>
<evidence type="ECO:0000256" key="5">
    <source>
        <dbReference type="ARBA" id="ARBA00022801"/>
    </source>
</evidence>
<keyword evidence="5 7" id="KW-0378">Hydrolase</keyword>
<reference evidence="8 9" key="1">
    <citation type="submission" date="2018-06" db="EMBL/GenBank/DDBJ databases">
        <title>A transcriptomic atlas of mushroom development highlights an independent origin of complex multicellularity.</title>
        <authorList>
            <consortium name="DOE Joint Genome Institute"/>
            <person name="Krizsan K."/>
            <person name="Almasi E."/>
            <person name="Merenyi Z."/>
            <person name="Sahu N."/>
            <person name="Viragh M."/>
            <person name="Koszo T."/>
            <person name="Mondo S."/>
            <person name="Kiss B."/>
            <person name="Balint B."/>
            <person name="Kues U."/>
            <person name="Barry K."/>
            <person name="Hegedus J.C."/>
            <person name="Henrissat B."/>
            <person name="Johnson J."/>
            <person name="Lipzen A."/>
            <person name="Ohm R."/>
            <person name="Nagy I."/>
            <person name="Pangilinan J."/>
            <person name="Yan J."/>
            <person name="Xiong Y."/>
            <person name="Grigoriev I.V."/>
            <person name="Hibbett D.S."/>
            <person name="Nagy L.G."/>
        </authorList>
    </citation>
    <scope>NUCLEOTIDE SEQUENCE [LARGE SCALE GENOMIC DNA]</scope>
    <source>
        <strain evidence="8 9">SZMC22713</strain>
    </source>
</reference>
<dbReference type="GO" id="GO:0000324">
    <property type="term" value="C:fungal-type vacuole"/>
    <property type="evidence" value="ECO:0007669"/>
    <property type="project" value="TreeGrafter"/>
</dbReference>
<dbReference type="AlphaFoldDB" id="A0A4Y7PYI6"/>
<evidence type="ECO:0000256" key="7">
    <source>
        <dbReference type="RuleBase" id="RU361156"/>
    </source>
</evidence>
<dbReference type="SUPFAM" id="SSF53474">
    <property type="entry name" value="alpha/beta-Hydrolases"/>
    <property type="match status" value="1"/>
</dbReference>
<sequence>MFGLRATIVLVLHGLLLAQAHSQLLFQQSDNYDELLDFSTTQKPGDTLELSALSSERFTRLSHPYFPRHSARIKKSNFCDETVPAYTGYLDIGTRHLFFYFFESRNDPDTDDVMLWTNGGPGGSSSVGLLMELGPCNIVSPNKTVFNPFSWNSNANIFFIDQPVGVGFSYADFGETVVTPMFQTGVRGTTEEAAKDIAAFVAIFFETFTKFKGRAFHLSGESYAGRYLPVYASEIYDQNAQLAAANLTTVNLKSVLIGNGLVDFFQQLRSYYQVQCTGVDVAPIQPISTCVRMQKALPRCEKWTKAACVDHFDHMDCEASLSFCEVELALPYFLKGYNPYDVTKMCCYEEEKWIDQYLNQPWVRSTLGVDPSFGNFSGTAFDLNIAFTRNGDMLHRNQLYIAELLERRVRVLIYAGTYDFVCNWIGNERWTLSMEWSGHEEFAALPLREWQVDGKAVGKTRKAKGLTFATVFGGGHLLPHDKPAESLAMVNRWLAGEDL</sequence>
<dbReference type="EC" id="3.4.16.-" evidence="7"/>
<dbReference type="Gene3D" id="1.10.287.410">
    <property type="match status" value="1"/>
</dbReference>
<dbReference type="GO" id="GO:0006508">
    <property type="term" value="P:proteolysis"/>
    <property type="evidence" value="ECO:0007669"/>
    <property type="project" value="UniProtKB-KW"/>
</dbReference>
<dbReference type="VEuPathDB" id="FungiDB:BD410DRAFT_772753"/>
<evidence type="ECO:0000256" key="2">
    <source>
        <dbReference type="ARBA" id="ARBA00022645"/>
    </source>
</evidence>
<dbReference type="STRING" id="50990.A0A4Y7PYI6"/>
<feature type="chain" id="PRO_5021509434" description="Carboxypeptidase" evidence="7">
    <location>
        <begin position="23"/>
        <end position="499"/>
    </location>
</feature>
<proteinExistence type="inferred from homology"/>
<evidence type="ECO:0000256" key="4">
    <source>
        <dbReference type="ARBA" id="ARBA00022729"/>
    </source>
</evidence>
<dbReference type="Pfam" id="PF00450">
    <property type="entry name" value="Peptidase_S10"/>
    <property type="match status" value="1"/>
</dbReference>
<keyword evidence="4 7" id="KW-0732">Signal</keyword>
<dbReference type="PANTHER" id="PTHR11802">
    <property type="entry name" value="SERINE PROTEASE FAMILY S10 SERINE CARBOXYPEPTIDASE"/>
    <property type="match status" value="1"/>
</dbReference>
<dbReference type="Proteomes" id="UP000294933">
    <property type="component" value="Unassembled WGS sequence"/>
</dbReference>
<organism evidence="8 9">
    <name type="scientific">Rickenella mellea</name>
    <dbReference type="NCBI Taxonomy" id="50990"/>
    <lineage>
        <taxon>Eukaryota</taxon>
        <taxon>Fungi</taxon>
        <taxon>Dikarya</taxon>
        <taxon>Basidiomycota</taxon>
        <taxon>Agaricomycotina</taxon>
        <taxon>Agaricomycetes</taxon>
        <taxon>Hymenochaetales</taxon>
        <taxon>Rickenellaceae</taxon>
        <taxon>Rickenella</taxon>
    </lineage>
</organism>
<dbReference type="OrthoDB" id="443318at2759"/>
<dbReference type="InterPro" id="IPR029058">
    <property type="entry name" value="AB_hydrolase_fold"/>
</dbReference>
<evidence type="ECO:0000256" key="3">
    <source>
        <dbReference type="ARBA" id="ARBA00022670"/>
    </source>
</evidence>
<evidence type="ECO:0000256" key="6">
    <source>
        <dbReference type="ARBA" id="ARBA00023180"/>
    </source>
</evidence>
<dbReference type="EMBL" id="ML170188">
    <property type="protein sequence ID" value="TDL20454.1"/>
    <property type="molecule type" value="Genomic_DNA"/>
</dbReference>
<gene>
    <name evidence="8" type="ORF">BD410DRAFT_772753</name>
</gene>
<dbReference type="PANTHER" id="PTHR11802:SF113">
    <property type="entry name" value="SERINE CARBOXYPEPTIDASE CTSA-4.1"/>
    <property type="match status" value="1"/>
</dbReference>
<keyword evidence="6" id="KW-0325">Glycoprotein</keyword>
<comment type="similarity">
    <text evidence="1 7">Belongs to the peptidase S10 family.</text>
</comment>
<dbReference type="InterPro" id="IPR018202">
    <property type="entry name" value="Ser_caboxypep_ser_AS"/>
</dbReference>
<dbReference type="InterPro" id="IPR001563">
    <property type="entry name" value="Peptidase_S10"/>
</dbReference>
<evidence type="ECO:0000313" key="9">
    <source>
        <dbReference type="Proteomes" id="UP000294933"/>
    </source>
</evidence>
<evidence type="ECO:0000256" key="1">
    <source>
        <dbReference type="ARBA" id="ARBA00009431"/>
    </source>
</evidence>
<accession>A0A4Y7PYI6</accession>
<keyword evidence="3 7" id="KW-0645">Protease</keyword>
<keyword evidence="9" id="KW-1185">Reference proteome</keyword>
<protein>
    <recommendedName>
        <fullName evidence="7">Carboxypeptidase</fullName>
        <ecNumber evidence="7">3.4.16.-</ecNumber>
    </recommendedName>
</protein>
<keyword evidence="2 7" id="KW-0121">Carboxypeptidase</keyword>
<dbReference type="PRINTS" id="PR00724">
    <property type="entry name" value="CRBOXYPTASEC"/>
</dbReference>
<evidence type="ECO:0000313" key="8">
    <source>
        <dbReference type="EMBL" id="TDL20454.1"/>
    </source>
</evidence>
<dbReference type="PROSITE" id="PS00131">
    <property type="entry name" value="CARBOXYPEPT_SER_SER"/>
    <property type="match status" value="1"/>
</dbReference>
<dbReference type="GO" id="GO:0004185">
    <property type="term" value="F:serine-type carboxypeptidase activity"/>
    <property type="evidence" value="ECO:0007669"/>
    <property type="project" value="UniProtKB-UniRule"/>
</dbReference>
<dbReference type="Gene3D" id="3.40.50.1820">
    <property type="entry name" value="alpha/beta hydrolase"/>
    <property type="match status" value="1"/>
</dbReference>